<dbReference type="Gene3D" id="3.30.70.270">
    <property type="match status" value="1"/>
</dbReference>
<dbReference type="GO" id="GO:0071555">
    <property type="term" value="P:cell wall organization"/>
    <property type="evidence" value="ECO:0007669"/>
    <property type="project" value="InterPro"/>
</dbReference>
<evidence type="ECO:0000256" key="1">
    <source>
        <dbReference type="ARBA" id="ARBA00004651"/>
    </source>
</evidence>
<dbReference type="InterPro" id="IPR000160">
    <property type="entry name" value="GGDEF_dom"/>
</dbReference>
<dbReference type="PROSITE" id="PS50887">
    <property type="entry name" value="GGDEF"/>
    <property type="match status" value="1"/>
</dbReference>
<dbReference type="Pfam" id="PF00990">
    <property type="entry name" value="GGDEF"/>
    <property type="match status" value="1"/>
</dbReference>
<dbReference type="InterPro" id="IPR029787">
    <property type="entry name" value="Nucleotide_cyclase"/>
</dbReference>
<dbReference type="InterPro" id="IPR043128">
    <property type="entry name" value="Rev_trsase/Diguanyl_cyclase"/>
</dbReference>
<dbReference type="AlphaFoldDB" id="A0A7X0X114"/>
<dbReference type="NCBIfam" id="TIGR00254">
    <property type="entry name" value="GGDEF"/>
    <property type="match status" value="1"/>
</dbReference>
<dbReference type="Gene3D" id="1.10.1760.20">
    <property type="match status" value="1"/>
</dbReference>
<reference evidence="8 9" key="1">
    <citation type="submission" date="2020-03" db="EMBL/GenBank/DDBJ databases">
        <title>Soil Listeria distribution.</title>
        <authorList>
            <person name="Liao J."/>
            <person name="Wiedmann M."/>
        </authorList>
    </citation>
    <scope>NUCLEOTIDE SEQUENCE [LARGE SCALE GENOMIC DNA]</scope>
    <source>
        <strain evidence="8 9">FSL L7-1560</strain>
    </source>
</reference>
<dbReference type="InterPro" id="IPR050469">
    <property type="entry name" value="Diguanylate_Cyclase"/>
</dbReference>
<dbReference type="GO" id="GO:0043709">
    <property type="term" value="P:cell adhesion involved in single-species biofilm formation"/>
    <property type="evidence" value="ECO:0007669"/>
    <property type="project" value="TreeGrafter"/>
</dbReference>
<dbReference type="CDD" id="cd01949">
    <property type="entry name" value="GGDEF"/>
    <property type="match status" value="1"/>
</dbReference>
<comment type="subcellular location">
    <subcellularLocation>
        <location evidence="1">Cell membrane</location>
        <topology evidence="1">Multi-pass membrane protein</topology>
    </subcellularLocation>
</comment>
<comment type="caution">
    <text evidence="8">The sequence shown here is derived from an EMBL/GenBank/DDBJ whole genome shotgun (WGS) entry which is preliminary data.</text>
</comment>
<organism evidence="8 9">
    <name type="scientific">Listeria seeligeri</name>
    <dbReference type="NCBI Taxonomy" id="1640"/>
    <lineage>
        <taxon>Bacteria</taxon>
        <taxon>Bacillati</taxon>
        <taxon>Bacillota</taxon>
        <taxon>Bacilli</taxon>
        <taxon>Bacillales</taxon>
        <taxon>Listeriaceae</taxon>
        <taxon>Listeria</taxon>
    </lineage>
</organism>
<feature type="transmembrane region" description="Helical" evidence="6">
    <location>
        <begin position="156"/>
        <end position="178"/>
    </location>
</feature>
<dbReference type="SUPFAM" id="SSF55073">
    <property type="entry name" value="Nucleotide cyclase"/>
    <property type="match status" value="1"/>
</dbReference>
<dbReference type="FunFam" id="3.30.70.270:FF:000001">
    <property type="entry name" value="Diguanylate cyclase domain protein"/>
    <property type="match status" value="1"/>
</dbReference>
<evidence type="ECO:0000259" key="7">
    <source>
        <dbReference type="PROSITE" id="PS50887"/>
    </source>
</evidence>
<evidence type="ECO:0000256" key="6">
    <source>
        <dbReference type="SAM" id="Phobius"/>
    </source>
</evidence>
<keyword evidence="2" id="KW-1003">Cell membrane</keyword>
<accession>A0A7X0X114</accession>
<proteinExistence type="predicted"/>
<evidence type="ECO:0000256" key="5">
    <source>
        <dbReference type="ARBA" id="ARBA00023136"/>
    </source>
</evidence>
<protein>
    <submittedName>
        <fullName evidence="8">Diguanylate cyclase</fullName>
    </submittedName>
</protein>
<dbReference type="SMART" id="SM00267">
    <property type="entry name" value="GGDEF"/>
    <property type="match status" value="1"/>
</dbReference>
<evidence type="ECO:0000256" key="2">
    <source>
        <dbReference type="ARBA" id="ARBA00022475"/>
    </source>
</evidence>
<dbReference type="Pfam" id="PF07694">
    <property type="entry name" value="5TM-5TMR_LYT"/>
    <property type="match status" value="1"/>
</dbReference>
<feature type="transmembrane region" description="Helical" evidence="6">
    <location>
        <begin position="38"/>
        <end position="58"/>
    </location>
</feature>
<dbReference type="GO" id="GO:1902201">
    <property type="term" value="P:negative regulation of bacterial-type flagellum-dependent cell motility"/>
    <property type="evidence" value="ECO:0007669"/>
    <property type="project" value="TreeGrafter"/>
</dbReference>
<dbReference type="GO" id="GO:0005886">
    <property type="term" value="C:plasma membrane"/>
    <property type="evidence" value="ECO:0007669"/>
    <property type="project" value="UniProtKB-SubCell"/>
</dbReference>
<gene>
    <name evidence="8" type="ORF">HB897_05375</name>
</gene>
<evidence type="ECO:0000256" key="4">
    <source>
        <dbReference type="ARBA" id="ARBA00022989"/>
    </source>
</evidence>
<feature type="transmembrane region" description="Helical" evidence="6">
    <location>
        <begin position="131"/>
        <end position="150"/>
    </location>
</feature>
<dbReference type="EMBL" id="JAARRG010000002">
    <property type="protein sequence ID" value="MBC1485661.1"/>
    <property type="molecule type" value="Genomic_DNA"/>
</dbReference>
<sequence length="357" mass="39727">MVQQLVSNAAILLAGFYIISIIYKEPITKEMATRRKVVIGIWAGVLGFLLMLFGIPISNNVIVDLRHIPILMVGFYGGPIPALVSAIIISLSRFLLSVNLAAFMAAVVMMLIGVMAALLSKRLERYKIWGVFTLNIIASGFVVVNLHLILAKESYFWINMTIFVIISLVIGVVSAGLMNNMIKSKQLFQKYEQDSTLDYLTQLSNVRQFDEKINHVVDKSGRQVALLLIDIDFFKNINDTYGHDAGDAILKQLAFILKESTTDGSEAFRNGGEEFSLILLDCSVEEGNYFAEHIRKETEEHHFLIPSGQTVKITISIGVSGSHNEVTTSERLFKSADEALYKAKLTGRNRVCIADEN</sequence>
<dbReference type="GO" id="GO:0052621">
    <property type="term" value="F:diguanylate cyclase activity"/>
    <property type="evidence" value="ECO:0007669"/>
    <property type="project" value="TreeGrafter"/>
</dbReference>
<dbReference type="PANTHER" id="PTHR45138">
    <property type="entry name" value="REGULATORY COMPONENTS OF SENSORY TRANSDUCTION SYSTEM"/>
    <property type="match status" value="1"/>
</dbReference>
<keyword evidence="4 6" id="KW-1133">Transmembrane helix</keyword>
<keyword evidence="3 6" id="KW-0812">Transmembrane</keyword>
<dbReference type="InterPro" id="IPR011620">
    <property type="entry name" value="Sig_transdc_His_kinase_LytS_TM"/>
</dbReference>
<keyword evidence="5 6" id="KW-0472">Membrane</keyword>
<feature type="transmembrane region" description="Helical" evidence="6">
    <location>
        <begin position="98"/>
        <end position="119"/>
    </location>
</feature>
<dbReference type="GO" id="GO:0000155">
    <property type="term" value="F:phosphorelay sensor kinase activity"/>
    <property type="evidence" value="ECO:0007669"/>
    <property type="project" value="InterPro"/>
</dbReference>
<feature type="transmembrane region" description="Helical" evidence="6">
    <location>
        <begin position="5"/>
        <end position="23"/>
    </location>
</feature>
<evidence type="ECO:0000313" key="8">
    <source>
        <dbReference type="EMBL" id="MBC1485661.1"/>
    </source>
</evidence>
<name>A0A7X0X114_LISSE</name>
<dbReference type="PANTHER" id="PTHR45138:SF9">
    <property type="entry name" value="DIGUANYLATE CYCLASE DGCM-RELATED"/>
    <property type="match status" value="1"/>
</dbReference>
<feature type="transmembrane region" description="Helical" evidence="6">
    <location>
        <begin position="70"/>
        <end position="92"/>
    </location>
</feature>
<evidence type="ECO:0000256" key="3">
    <source>
        <dbReference type="ARBA" id="ARBA00022692"/>
    </source>
</evidence>
<dbReference type="RefSeq" id="WP_185383476.1">
    <property type="nucleotide sequence ID" value="NZ_JAARRG010000002.1"/>
</dbReference>
<dbReference type="Proteomes" id="UP000523362">
    <property type="component" value="Unassembled WGS sequence"/>
</dbReference>
<feature type="domain" description="GGDEF" evidence="7">
    <location>
        <begin position="222"/>
        <end position="356"/>
    </location>
</feature>
<evidence type="ECO:0000313" key="9">
    <source>
        <dbReference type="Proteomes" id="UP000523362"/>
    </source>
</evidence>